<feature type="domain" description="Secretion system C-terminal sorting" evidence="3">
    <location>
        <begin position="333"/>
        <end position="400"/>
    </location>
</feature>
<organism evidence="4 5">
    <name type="scientific">Mariniflexile gromovii</name>
    <dbReference type="NCBI Taxonomy" id="362523"/>
    <lineage>
        <taxon>Bacteria</taxon>
        <taxon>Pseudomonadati</taxon>
        <taxon>Bacteroidota</taxon>
        <taxon>Flavobacteriia</taxon>
        <taxon>Flavobacteriales</taxon>
        <taxon>Flavobacteriaceae</taxon>
        <taxon>Mariniflexile</taxon>
    </lineage>
</organism>
<evidence type="ECO:0000313" key="4">
    <source>
        <dbReference type="EMBL" id="MBP0904411.1"/>
    </source>
</evidence>
<protein>
    <submittedName>
        <fullName evidence="4">T9SS type A sorting domain-containing protein</fullName>
    </submittedName>
</protein>
<dbReference type="Proteomes" id="UP000670776">
    <property type="component" value="Unassembled WGS sequence"/>
</dbReference>
<proteinExistence type="predicted"/>
<evidence type="ECO:0000256" key="1">
    <source>
        <dbReference type="ARBA" id="ARBA00022729"/>
    </source>
</evidence>
<dbReference type="InterPro" id="IPR026444">
    <property type="entry name" value="Secre_tail"/>
</dbReference>
<keyword evidence="5" id="KW-1185">Reference proteome</keyword>
<dbReference type="RefSeq" id="WP_209655301.1">
    <property type="nucleotide sequence ID" value="NZ_JAGJCB010000010.1"/>
</dbReference>
<evidence type="ECO:0000256" key="2">
    <source>
        <dbReference type="SAM" id="SignalP"/>
    </source>
</evidence>
<sequence length="402" mass="44507">MKSKLIGCVLLFISFIVNSQNTITDIEYFFDTDPGIGNATVVDVSNSANLNETVSMPINSLPSGIHILHMRTKNNLNKWSFYARQTFYIANFSSVLDNTVTAVEYFFDTDPGIGNAEPLSISNGTSLNNTFAIPLNSVSSGIHLLHIRTKNNANQWSLYARQTFYIANFSSVLNNTITEAEYFFDTDPGVGNAEPLSISNGISLNNTFTIPLNSVSTGIHILHIRVKNNFNQWSLYGRQVFYKSAQISNNTIVAAEFFIDTDPGVGNATAIALTEGATVDETLNIPIPNNLSEGDHILHIRVQNSNGTWSLYGKPEFSTTLSNEETAFKDFKIYPNPVENILHLSIQNNTIEHIQLVDMSGRVILETSKNMEQLNLSKLPTGLYLLQIKTHGGSISKKIIKK</sequence>
<comment type="caution">
    <text evidence="4">The sequence shown here is derived from an EMBL/GenBank/DDBJ whole genome shotgun (WGS) entry which is preliminary data.</text>
</comment>
<dbReference type="Pfam" id="PF18962">
    <property type="entry name" value="Por_Secre_tail"/>
    <property type="match status" value="1"/>
</dbReference>
<accession>A0ABS4BUZ3</accession>
<evidence type="ECO:0000259" key="3">
    <source>
        <dbReference type="Pfam" id="PF18962"/>
    </source>
</evidence>
<feature type="signal peptide" evidence="2">
    <location>
        <begin position="1"/>
        <end position="19"/>
    </location>
</feature>
<evidence type="ECO:0000313" key="5">
    <source>
        <dbReference type="Proteomes" id="UP000670776"/>
    </source>
</evidence>
<dbReference type="EMBL" id="JAGJCB010000010">
    <property type="protein sequence ID" value="MBP0904411.1"/>
    <property type="molecule type" value="Genomic_DNA"/>
</dbReference>
<gene>
    <name evidence="4" type="ORF">J8H85_11285</name>
</gene>
<dbReference type="NCBIfam" id="TIGR04183">
    <property type="entry name" value="Por_Secre_tail"/>
    <property type="match status" value="1"/>
</dbReference>
<reference evidence="4 5" key="1">
    <citation type="submission" date="2021-04" db="EMBL/GenBank/DDBJ databases">
        <title>Mariniflexile gromovii gen. nov., sp. nov., a gliding bacterium isolated from the sea urchin Strongylocentrotus intermedius.</title>
        <authorList>
            <person name="Ko S."/>
            <person name="Le V."/>
            <person name="Ahn C.-Y."/>
            <person name="Oh H.-M."/>
        </authorList>
    </citation>
    <scope>NUCLEOTIDE SEQUENCE [LARGE SCALE GENOMIC DNA]</scope>
    <source>
        <strain evidence="4 5">KCTC 12570</strain>
    </source>
</reference>
<keyword evidence="1 2" id="KW-0732">Signal</keyword>
<name>A0ABS4BUZ3_9FLAO</name>
<feature type="chain" id="PRO_5047487220" evidence="2">
    <location>
        <begin position="20"/>
        <end position="402"/>
    </location>
</feature>